<feature type="domain" description="SSD" evidence="8">
    <location>
        <begin position="531"/>
        <end position="696"/>
    </location>
</feature>
<dbReference type="PANTHER" id="PTHR33406">
    <property type="entry name" value="MEMBRANE PROTEIN MJ1562-RELATED"/>
    <property type="match status" value="1"/>
</dbReference>
<keyword evidence="4 7" id="KW-0812">Transmembrane</keyword>
<dbReference type="Proteomes" id="UP001596263">
    <property type="component" value="Unassembled WGS sequence"/>
</dbReference>
<feature type="transmembrane region" description="Helical" evidence="7">
    <location>
        <begin position="641"/>
        <end position="662"/>
    </location>
</feature>
<organism evidence="9 10">
    <name type="scientific">Streptomyces coerulescens</name>
    <dbReference type="NCBI Taxonomy" id="29304"/>
    <lineage>
        <taxon>Bacteria</taxon>
        <taxon>Bacillati</taxon>
        <taxon>Actinomycetota</taxon>
        <taxon>Actinomycetes</taxon>
        <taxon>Kitasatosporales</taxon>
        <taxon>Streptomycetaceae</taxon>
        <taxon>Streptomyces</taxon>
    </lineage>
</organism>
<evidence type="ECO:0000259" key="8">
    <source>
        <dbReference type="PROSITE" id="PS50156"/>
    </source>
</evidence>
<feature type="transmembrane region" description="Helical" evidence="7">
    <location>
        <begin position="181"/>
        <end position="201"/>
    </location>
</feature>
<keyword evidence="3" id="KW-1003">Cell membrane</keyword>
<accession>A0ABW0CUE1</accession>
<feature type="transmembrane region" description="Helical" evidence="7">
    <location>
        <begin position="20"/>
        <end position="38"/>
    </location>
</feature>
<sequence length="741" mass="76568">MATFLYRLGCLAYRRSRTVILFWLALLAVFVVCMSAFGGQDKLNDEFTIPGSESQQALDAMKSDFPTAAGTSAQIVYVAPDGKSITDASFTDAIKEVDDAAQTAPQVAGVVSPGESGLVSEDGSTAVTQVLYTVSRTELEDDTLTELQEVTAPAEKADLTTHVGGVAFNGGGGGESVAGDIIGLTVALVVLAVTFGSLLCAGMPMLTALAGVSVGVTGMLALTGAATISQTAVTLATMIGLAVGIDYALFILSRHRSQLAQGVPVRESVGRAIGTAGSAVVFAGLTVIIALVGLAIVDIPFLTVMGLAAAGAVTVAVAVATTLLPALFGVAGERLRPAPDSKAALRDRSMTARSLRAPNFGERWARRAARRPLLTVLAVVAVLGLAAIPATRLTLALPDNGSAPSETTQRQAFDQVGDTLGDGVNGPLILFTDTADSQEPEQAVEQIAKAVSSYPGVAAVSPPQVNAETETALIQVVPDSGPSDEATSELVNTIRDNASVLQEDTGAKIKVTGTTAVQVDVSEQLRAALLPFAAVVVGLSLVLLLLVFRSLLVPLKAAGGFLLSVAATFGVVVAVFQWGWLGGLFGVDATGPVASFLPIILIAVLFGLAMDYEVFLVSRMRETYVRTGDPRGCVFAGARHAARVVTAAALIMIAVFAAFTYTDDIILKQIAFSLALGVTLDAFLVRMTLVPAVLFLAGHAAWWLPGPLARRLPELDIEGEKLHTGEDSADTSATTVPAIGQ</sequence>
<protein>
    <submittedName>
        <fullName evidence="9">MMPL family transporter</fullName>
    </submittedName>
</protein>
<reference evidence="10" key="1">
    <citation type="journal article" date="2019" name="Int. J. Syst. Evol. Microbiol.">
        <title>The Global Catalogue of Microorganisms (GCM) 10K type strain sequencing project: providing services to taxonomists for standard genome sequencing and annotation.</title>
        <authorList>
            <consortium name="The Broad Institute Genomics Platform"/>
            <consortium name="The Broad Institute Genome Sequencing Center for Infectious Disease"/>
            <person name="Wu L."/>
            <person name="Ma J."/>
        </authorList>
    </citation>
    <scope>NUCLEOTIDE SEQUENCE [LARGE SCALE GENOMIC DNA]</scope>
    <source>
        <strain evidence="10">KCTC 42586</strain>
    </source>
</reference>
<keyword evidence="10" id="KW-1185">Reference proteome</keyword>
<comment type="caution">
    <text evidence="9">The sequence shown here is derived from an EMBL/GenBank/DDBJ whole genome shotgun (WGS) entry which is preliminary data.</text>
</comment>
<feature type="domain" description="SSD" evidence="8">
    <location>
        <begin position="217"/>
        <end position="330"/>
    </location>
</feature>
<evidence type="ECO:0000313" key="10">
    <source>
        <dbReference type="Proteomes" id="UP001596263"/>
    </source>
</evidence>
<dbReference type="SUPFAM" id="SSF82866">
    <property type="entry name" value="Multidrug efflux transporter AcrB transmembrane domain"/>
    <property type="match status" value="2"/>
</dbReference>
<feature type="transmembrane region" description="Helical" evidence="7">
    <location>
        <begin position="528"/>
        <end position="548"/>
    </location>
</feature>
<feature type="transmembrane region" description="Helical" evidence="7">
    <location>
        <begin position="273"/>
        <end position="296"/>
    </location>
</feature>
<feature type="transmembrane region" description="Helical" evidence="7">
    <location>
        <begin position="302"/>
        <end position="328"/>
    </location>
</feature>
<evidence type="ECO:0000313" key="9">
    <source>
        <dbReference type="EMBL" id="MFC5219570.1"/>
    </source>
</evidence>
<proteinExistence type="inferred from homology"/>
<dbReference type="Gene3D" id="1.20.1640.10">
    <property type="entry name" value="Multidrug efflux transporter AcrB transmembrane domain"/>
    <property type="match status" value="2"/>
</dbReference>
<dbReference type="PANTHER" id="PTHR33406:SF11">
    <property type="entry name" value="MEMBRANE PROTEIN SCO6666-RELATED"/>
    <property type="match status" value="1"/>
</dbReference>
<dbReference type="RefSeq" id="WP_380863440.1">
    <property type="nucleotide sequence ID" value="NZ_JBHSKM010000044.1"/>
</dbReference>
<feature type="transmembrane region" description="Helical" evidence="7">
    <location>
        <begin position="593"/>
        <end position="612"/>
    </location>
</feature>
<comment type="similarity">
    <text evidence="2">Belongs to the resistance-nodulation-cell division (RND) (TC 2.A.6) family. MmpL subfamily.</text>
</comment>
<dbReference type="EMBL" id="JBHSKM010000044">
    <property type="protein sequence ID" value="MFC5219570.1"/>
    <property type="molecule type" value="Genomic_DNA"/>
</dbReference>
<keyword evidence="6 7" id="KW-0472">Membrane</keyword>
<dbReference type="InterPro" id="IPR050545">
    <property type="entry name" value="Mycobact_MmpL"/>
</dbReference>
<evidence type="ECO:0000256" key="7">
    <source>
        <dbReference type="SAM" id="Phobius"/>
    </source>
</evidence>
<evidence type="ECO:0000256" key="3">
    <source>
        <dbReference type="ARBA" id="ARBA00022475"/>
    </source>
</evidence>
<evidence type="ECO:0000256" key="2">
    <source>
        <dbReference type="ARBA" id="ARBA00010157"/>
    </source>
</evidence>
<feature type="transmembrane region" description="Helical" evidence="7">
    <location>
        <begin position="682"/>
        <end position="704"/>
    </location>
</feature>
<comment type="subcellular location">
    <subcellularLocation>
        <location evidence="1">Cell membrane</location>
        <topology evidence="1">Multi-pass membrane protein</topology>
    </subcellularLocation>
</comment>
<evidence type="ECO:0000256" key="6">
    <source>
        <dbReference type="ARBA" id="ARBA00023136"/>
    </source>
</evidence>
<gene>
    <name evidence="9" type="ORF">ACFPQ9_37615</name>
</gene>
<keyword evidence="5 7" id="KW-1133">Transmembrane helix</keyword>
<dbReference type="InterPro" id="IPR004869">
    <property type="entry name" value="MMPL_dom"/>
</dbReference>
<feature type="transmembrane region" description="Helical" evidence="7">
    <location>
        <begin position="232"/>
        <end position="252"/>
    </location>
</feature>
<feature type="transmembrane region" description="Helical" evidence="7">
    <location>
        <begin position="208"/>
        <end position="226"/>
    </location>
</feature>
<evidence type="ECO:0000256" key="4">
    <source>
        <dbReference type="ARBA" id="ARBA00022692"/>
    </source>
</evidence>
<dbReference type="PROSITE" id="PS50156">
    <property type="entry name" value="SSD"/>
    <property type="match status" value="2"/>
</dbReference>
<feature type="transmembrane region" description="Helical" evidence="7">
    <location>
        <begin position="373"/>
        <end position="395"/>
    </location>
</feature>
<name>A0ABW0CUE1_STRCD</name>
<feature type="transmembrane region" description="Helical" evidence="7">
    <location>
        <begin position="560"/>
        <end position="581"/>
    </location>
</feature>
<dbReference type="InterPro" id="IPR000731">
    <property type="entry name" value="SSD"/>
</dbReference>
<dbReference type="Pfam" id="PF03176">
    <property type="entry name" value="MMPL"/>
    <property type="match status" value="2"/>
</dbReference>
<evidence type="ECO:0000256" key="5">
    <source>
        <dbReference type="ARBA" id="ARBA00022989"/>
    </source>
</evidence>
<evidence type="ECO:0000256" key="1">
    <source>
        <dbReference type="ARBA" id="ARBA00004651"/>
    </source>
</evidence>